<dbReference type="EMBL" id="GBXM01051766">
    <property type="protein sequence ID" value="JAH56811.1"/>
    <property type="molecule type" value="Transcribed_RNA"/>
</dbReference>
<protein>
    <submittedName>
        <fullName evidence="1">Uncharacterized protein</fullName>
    </submittedName>
</protein>
<reference evidence="1" key="2">
    <citation type="journal article" date="2015" name="Fish Shellfish Immunol.">
        <title>Early steps in the European eel (Anguilla anguilla)-Vibrio vulnificus interaction in the gills: Role of the RtxA13 toxin.</title>
        <authorList>
            <person name="Callol A."/>
            <person name="Pajuelo D."/>
            <person name="Ebbesson L."/>
            <person name="Teles M."/>
            <person name="MacKenzie S."/>
            <person name="Amaro C."/>
        </authorList>
    </citation>
    <scope>NUCLEOTIDE SEQUENCE</scope>
</reference>
<name>A0A0E9TTF4_ANGAN</name>
<organism evidence="1">
    <name type="scientific">Anguilla anguilla</name>
    <name type="common">European freshwater eel</name>
    <name type="synonym">Muraena anguilla</name>
    <dbReference type="NCBI Taxonomy" id="7936"/>
    <lineage>
        <taxon>Eukaryota</taxon>
        <taxon>Metazoa</taxon>
        <taxon>Chordata</taxon>
        <taxon>Craniata</taxon>
        <taxon>Vertebrata</taxon>
        <taxon>Euteleostomi</taxon>
        <taxon>Actinopterygii</taxon>
        <taxon>Neopterygii</taxon>
        <taxon>Teleostei</taxon>
        <taxon>Anguilliformes</taxon>
        <taxon>Anguillidae</taxon>
        <taxon>Anguilla</taxon>
    </lineage>
</organism>
<accession>A0A0E9TTF4</accession>
<proteinExistence type="predicted"/>
<evidence type="ECO:0000313" key="1">
    <source>
        <dbReference type="EMBL" id="JAH56811.1"/>
    </source>
</evidence>
<dbReference type="AlphaFoldDB" id="A0A0E9TTF4"/>
<reference evidence="1" key="1">
    <citation type="submission" date="2014-11" db="EMBL/GenBank/DDBJ databases">
        <authorList>
            <person name="Amaro Gonzalez C."/>
        </authorList>
    </citation>
    <scope>NUCLEOTIDE SEQUENCE</scope>
</reference>
<sequence length="47" mass="5101">MLCSAHFCLHKASLSYYCQSLTKLVKGQQGQMSTLYAQPTVPPGVSP</sequence>